<proteinExistence type="predicted"/>
<protein>
    <submittedName>
        <fullName evidence="2">Uncharacterized protein</fullName>
    </submittedName>
</protein>
<evidence type="ECO:0000256" key="1">
    <source>
        <dbReference type="SAM" id="MobiDB-lite"/>
    </source>
</evidence>
<name>W7J2E3_9PSEU</name>
<accession>W7J2E3</accession>
<sequence length="124" mass="12927">MVHPAALLGGERPGGGRSSGRGHRLLLHVIAGWPHPEPDALRGIDPGSDPGGPLRCRRSACAARRRDAGHRDVMGRRVAYGHPSGVRGAPARSCAAVVASMAPPQSVDRCNYRLIGCGTQLLGV</sequence>
<gene>
    <name evidence="2" type="ORF">UO65_4407</name>
</gene>
<dbReference type="EMBL" id="AYXG01000165">
    <property type="protein sequence ID" value="EWC60299.1"/>
    <property type="molecule type" value="Genomic_DNA"/>
</dbReference>
<keyword evidence="3" id="KW-1185">Reference proteome</keyword>
<evidence type="ECO:0000313" key="3">
    <source>
        <dbReference type="Proteomes" id="UP000019277"/>
    </source>
</evidence>
<evidence type="ECO:0000313" key="2">
    <source>
        <dbReference type="EMBL" id="EWC60299.1"/>
    </source>
</evidence>
<organism evidence="2 3">
    <name type="scientific">Actinokineospora spheciospongiae</name>
    <dbReference type="NCBI Taxonomy" id="909613"/>
    <lineage>
        <taxon>Bacteria</taxon>
        <taxon>Bacillati</taxon>
        <taxon>Actinomycetota</taxon>
        <taxon>Actinomycetes</taxon>
        <taxon>Pseudonocardiales</taxon>
        <taxon>Pseudonocardiaceae</taxon>
        <taxon>Actinokineospora</taxon>
    </lineage>
</organism>
<comment type="caution">
    <text evidence="2">The sequence shown here is derived from an EMBL/GenBank/DDBJ whole genome shotgun (WGS) entry which is preliminary data.</text>
</comment>
<reference evidence="2 3" key="1">
    <citation type="journal article" date="2014" name="Genome Announc.">
        <title>Draft Genome Sequence of the Antitrypanosomally Active Sponge-Associated Bacterium Actinokineospora sp. Strain EG49.</title>
        <authorList>
            <person name="Harjes J."/>
            <person name="Ryu T."/>
            <person name="Abdelmohsen U.R."/>
            <person name="Moitinho-Silva L."/>
            <person name="Horn H."/>
            <person name="Ravasi T."/>
            <person name="Hentschel U."/>
        </authorList>
    </citation>
    <scope>NUCLEOTIDE SEQUENCE [LARGE SCALE GENOMIC DNA]</scope>
    <source>
        <strain evidence="2 3">EG49</strain>
    </source>
</reference>
<feature type="region of interest" description="Disordered" evidence="1">
    <location>
        <begin position="1"/>
        <end position="21"/>
    </location>
</feature>
<feature type="region of interest" description="Disordered" evidence="1">
    <location>
        <begin position="38"/>
        <end position="58"/>
    </location>
</feature>
<feature type="compositionally biased region" description="Low complexity" evidence="1">
    <location>
        <begin position="1"/>
        <end position="10"/>
    </location>
</feature>
<dbReference type="Proteomes" id="UP000019277">
    <property type="component" value="Unassembled WGS sequence"/>
</dbReference>
<dbReference type="AlphaFoldDB" id="W7J2E3"/>